<dbReference type="Proteomes" id="UP000447434">
    <property type="component" value="Chromosome 21"/>
</dbReference>
<name>A0A6A4NU84_LUPAL</name>
<keyword evidence="1" id="KW-0812">Transmembrane</keyword>
<evidence type="ECO:0000313" key="2">
    <source>
        <dbReference type="EMBL" id="KAE9590168.1"/>
    </source>
</evidence>
<keyword evidence="1" id="KW-0472">Membrane</keyword>
<organism evidence="2 3">
    <name type="scientific">Lupinus albus</name>
    <name type="common">White lupine</name>
    <name type="synonym">Lupinus termis</name>
    <dbReference type="NCBI Taxonomy" id="3870"/>
    <lineage>
        <taxon>Eukaryota</taxon>
        <taxon>Viridiplantae</taxon>
        <taxon>Streptophyta</taxon>
        <taxon>Embryophyta</taxon>
        <taxon>Tracheophyta</taxon>
        <taxon>Spermatophyta</taxon>
        <taxon>Magnoliopsida</taxon>
        <taxon>eudicotyledons</taxon>
        <taxon>Gunneridae</taxon>
        <taxon>Pentapetalae</taxon>
        <taxon>rosids</taxon>
        <taxon>fabids</taxon>
        <taxon>Fabales</taxon>
        <taxon>Fabaceae</taxon>
        <taxon>Papilionoideae</taxon>
        <taxon>50 kb inversion clade</taxon>
        <taxon>genistoids sensu lato</taxon>
        <taxon>core genistoids</taxon>
        <taxon>Genisteae</taxon>
        <taxon>Lupinus</taxon>
    </lineage>
</organism>
<keyword evidence="1" id="KW-1133">Transmembrane helix</keyword>
<proteinExistence type="predicted"/>
<dbReference type="AlphaFoldDB" id="A0A6A4NU84"/>
<feature type="transmembrane region" description="Helical" evidence="1">
    <location>
        <begin position="33"/>
        <end position="49"/>
    </location>
</feature>
<evidence type="ECO:0000313" key="3">
    <source>
        <dbReference type="Proteomes" id="UP000447434"/>
    </source>
</evidence>
<gene>
    <name evidence="2" type="ORF">Lalb_Chr21g0316791</name>
</gene>
<accession>A0A6A4NU84</accession>
<evidence type="ECO:0000256" key="1">
    <source>
        <dbReference type="SAM" id="Phobius"/>
    </source>
</evidence>
<comment type="caution">
    <text evidence="2">The sequence shown here is derived from an EMBL/GenBank/DDBJ whole genome shotgun (WGS) entry which is preliminary data.</text>
</comment>
<dbReference type="EMBL" id="WOCE01000021">
    <property type="protein sequence ID" value="KAE9590168.1"/>
    <property type="molecule type" value="Genomic_DNA"/>
</dbReference>
<keyword evidence="3" id="KW-1185">Reference proteome</keyword>
<sequence>MPFTVSISAKFDVGMSPRSIQKLLRSTILLHHLYPPLLLLLICMCWFNFKRKQFL</sequence>
<protein>
    <submittedName>
        <fullName evidence="2">Uncharacterized protein</fullName>
    </submittedName>
</protein>
<reference evidence="3" key="1">
    <citation type="journal article" date="2020" name="Nat. Commun.">
        <title>Genome sequence of the cluster root forming white lupin.</title>
        <authorList>
            <person name="Hufnagel B."/>
            <person name="Marques A."/>
            <person name="Soriano A."/>
            <person name="Marques L."/>
            <person name="Divol F."/>
            <person name="Doumas P."/>
            <person name="Sallet E."/>
            <person name="Mancinotti D."/>
            <person name="Carrere S."/>
            <person name="Marande W."/>
            <person name="Arribat S."/>
            <person name="Keller J."/>
            <person name="Huneau C."/>
            <person name="Blein T."/>
            <person name="Aime D."/>
            <person name="Laguerre M."/>
            <person name="Taylor J."/>
            <person name="Schubert V."/>
            <person name="Nelson M."/>
            <person name="Geu-Flores F."/>
            <person name="Crespi M."/>
            <person name="Gallardo-Guerrero K."/>
            <person name="Delaux P.-M."/>
            <person name="Salse J."/>
            <person name="Berges H."/>
            <person name="Guyot R."/>
            <person name="Gouzy J."/>
            <person name="Peret B."/>
        </authorList>
    </citation>
    <scope>NUCLEOTIDE SEQUENCE [LARGE SCALE GENOMIC DNA]</scope>
    <source>
        <strain evidence="3">cv. Amiga</strain>
    </source>
</reference>